<proteinExistence type="evidence at transcript level"/>
<dbReference type="GO" id="GO:0008198">
    <property type="term" value="F:ferrous iron binding"/>
    <property type="evidence" value="ECO:0007669"/>
    <property type="project" value="TreeGrafter"/>
</dbReference>
<dbReference type="EC" id="1.16.3.1" evidence="6"/>
<comment type="similarity">
    <text evidence="1 6">Belongs to the ferritin family.</text>
</comment>
<dbReference type="InterPro" id="IPR008331">
    <property type="entry name" value="Ferritin_DPS_dom"/>
</dbReference>
<dbReference type="HOGENOM" id="CLU_065681_4_2_1"/>
<evidence type="ECO:0000259" key="7">
    <source>
        <dbReference type="PROSITE" id="PS50905"/>
    </source>
</evidence>
<dbReference type="InterPro" id="IPR012347">
    <property type="entry name" value="Ferritin-like"/>
</dbReference>
<dbReference type="GO" id="GO:0006879">
    <property type="term" value="P:intracellular iron ion homeostasis"/>
    <property type="evidence" value="ECO:0007669"/>
    <property type="project" value="UniProtKB-KW"/>
</dbReference>
<dbReference type="EMBL" id="GAHY01002218">
    <property type="protein sequence ID" value="JAA75292.1"/>
    <property type="molecule type" value="mRNA"/>
</dbReference>
<accession>R4FJM3</accession>
<feature type="binding site" evidence="5">
    <location>
        <position position="64"/>
    </location>
    <ligand>
        <name>Fe cation</name>
        <dbReference type="ChEBI" id="CHEBI:24875"/>
        <label>1</label>
    </ligand>
</feature>
<dbReference type="Proteomes" id="UP000015103">
    <property type="component" value="Unassembled WGS sequence"/>
</dbReference>
<dbReference type="PANTHER" id="PTHR11431:SF75">
    <property type="entry name" value="FERRITIN"/>
    <property type="match status" value="1"/>
</dbReference>
<reference evidence="9" key="3">
    <citation type="submission" date="2015-05" db="UniProtKB">
        <authorList>
            <consortium name="EnsemblMetazoa"/>
        </authorList>
    </citation>
    <scope>IDENTIFICATION</scope>
</reference>
<keyword evidence="6" id="KW-0560">Oxidoreductase</keyword>
<dbReference type="GO" id="GO:0004322">
    <property type="term" value="F:ferroxidase activity"/>
    <property type="evidence" value="ECO:0007669"/>
    <property type="project" value="UniProtKB-EC"/>
</dbReference>
<dbReference type="PROSITE" id="PS50905">
    <property type="entry name" value="FERRITIN_LIKE"/>
    <property type="match status" value="1"/>
</dbReference>
<evidence type="ECO:0000313" key="8">
    <source>
        <dbReference type="EMBL" id="JAA75292.1"/>
    </source>
</evidence>
<evidence type="ECO:0000256" key="1">
    <source>
        <dbReference type="ARBA" id="ARBA00007513"/>
    </source>
</evidence>
<dbReference type="InterPro" id="IPR009078">
    <property type="entry name" value="Ferritin-like_SF"/>
</dbReference>
<comment type="function">
    <text evidence="6">Stores iron in a soluble, non-toxic, readily available form. Important for iron homeostasis. Iron is taken up in the ferrous form and deposited as ferric hydroxides after oxidation.</text>
</comment>
<dbReference type="GO" id="GO:0005737">
    <property type="term" value="C:cytoplasm"/>
    <property type="evidence" value="ECO:0007669"/>
    <property type="project" value="TreeGrafter"/>
</dbReference>
<evidence type="ECO:0000313" key="10">
    <source>
        <dbReference type="Proteomes" id="UP000015103"/>
    </source>
</evidence>
<dbReference type="InterPro" id="IPR009040">
    <property type="entry name" value="Ferritin-like_diiron"/>
</dbReference>
<dbReference type="EnsemblMetazoa" id="RPRC009359-RA">
    <property type="protein sequence ID" value="RPRC009359-PA"/>
    <property type="gene ID" value="RPRC009359"/>
</dbReference>
<feature type="binding site" evidence="5">
    <location>
        <position position="177"/>
    </location>
    <ligand>
        <name>Fe cation</name>
        <dbReference type="ChEBI" id="CHEBI:24875"/>
        <label>1</label>
    </ligand>
</feature>
<name>R4FJM3_RHOPR</name>
<feature type="domain" description="Ferritin-like diiron" evidence="7">
    <location>
        <begin position="47"/>
        <end position="195"/>
    </location>
</feature>
<dbReference type="AlphaFoldDB" id="R4FJM3"/>
<dbReference type="GO" id="GO:0006826">
    <property type="term" value="P:iron ion transport"/>
    <property type="evidence" value="ECO:0007669"/>
    <property type="project" value="InterPro"/>
</dbReference>
<dbReference type="SUPFAM" id="SSF47240">
    <property type="entry name" value="Ferritin-like"/>
    <property type="match status" value="1"/>
</dbReference>
<dbReference type="CDD" id="cd01056">
    <property type="entry name" value="Euk_Ferritin"/>
    <property type="match status" value="1"/>
</dbReference>
<organism evidence="8">
    <name type="scientific">Rhodnius prolixus</name>
    <name type="common">Triatomid bug</name>
    <dbReference type="NCBI Taxonomy" id="13249"/>
    <lineage>
        <taxon>Eukaryota</taxon>
        <taxon>Metazoa</taxon>
        <taxon>Ecdysozoa</taxon>
        <taxon>Arthropoda</taxon>
        <taxon>Hexapoda</taxon>
        <taxon>Insecta</taxon>
        <taxon>Pterygota</taxon>
        <taxon>Neoptera</taxon>
        <taxon>Paraneoptera</taxon>
        <taxon>Hemiptera</taxon>
        <taxon>Heteroptera</taxon>
        <taxon>Panheteroptera</taxon>
        <taxon>Cimicomorpha</taxon>
        <taxon>Reduviidae</taxon>
        <taxon>Triatominae</taxon>
        <taxon>Rhodnius</taxon>
    </lineage>
</organism>
<dbReference type="InterPro" id="IPR001519">
    <property type="entry name" value="Ferritin"/>
</dbReference>
<evidence type="ECO:0000256" key="3">
    <source>
        <dbReference type="ARBA" id="ARBA00022723"/>
    </source>
</evidence>
<reference evidence="10" key="2">
    <citation type="submission" date="2015-04" db="EMBL/GenBank/DDBJ databases">
        <authorList>
            <person name="Wilson R.K."/>
            <person name="Warren W."/>
            <person name="Dotson E."/>
            <person name="Oliveira P.L."/>
        </authorList>
    </citation>
    <scope>NUCLEOTIDE SEQUENCE</scope>
</reference>
<dbReference type="EMBL" id="ACPB03024846">
    <property type="status" value="NOT_ANNOTATED_CDS"/>
    <property type="molecule type" value="Genomic_DNA"/>
</dbReference>
<dbReference type="Gene3D" id="1.20.1260.10">
    <property type="match status" value="1"/>
</dbReference>
<reference evidence="8" key="1">
    <citation type="submission" date="2013-04" db="EMBL/GenBank/DDBJ databases">
        <title>An insight into the transcriptome of the digestive tract of the blood sucking bug, Rhodnius prolixus.</title>
        <authorList>
            <person name="Ribeiro J.M.C."/>
            <person name="Genta F.A."/>
            <person name="Sorgine M.H.F."/>
            <person name="Paiva-Silva G.O."/>
            <person name="Majerowicz D."/>
            <person name="Medeiros M."/>
            <person name="Koerich L."/>
            <person name="Terra W.R."/>
            <person name="Ferreira C."/>
            <person name="Pimentel A.C."/>
            <person name="Bisch P.M."/>
            <person name="Diniz M.M.P."/>
            <person name="Nascimento R."/>
            <person name="Salmon D."/>
            <person name="Silber A.M."/>
            <person name="Alves M."/>
            <person name="Oliveira M.F."/>
            <person name="Gondim K.C."/>
            <person name="Silva Neto M.A.C."/>
            <person name="Atella G.C."/>
            <person name="Araujo H."/>
            <person name="Dias F.S."/>
            <person name="Polycarpo C.R."/>
            <person name="Fampa P."/>
            <person name="Melo A.C."/>
            <person name="Tanaka A.S."/>
            <person name="Balczun C."/>
            <person name="Oliveira J.H.M."/>
            <person name="Goncalves R."/>
            <person name="Lazoski C."/>
            <person name="Pereira M.A."/>
            <person name="Rivera-Pomar R."/>
            <person name="Diambra L."/>
            <person name="Schaub G.A."/>
            <person name="Garcia E.S."/>
            <person name="Azambuja P."/>
            <person name="Braz G.R.C."/>
            <person name="Oliveira P.L."/>
        </authorList>
    </citation>
    <scope>NUCLEOTIDE SEQUENCE</scope>
</reference>
<evidence type="ECO:0000256" key="2">
    <source>
        <dbReference type="ARBA" id="ARBA00022434"/>
    </source>
</evidence>
<keyword evidence="3 5" id="KW-0479">Metal-binding</keyword>
<feature type="binding site" evidence="5">
    <location>
        <position position="99"/>
    </location>
    <ligand>
        <name>Fe cation</name>
        <dbReference type="ChEBI" id="CHEBI:24875"/>
        <label>1</label>
    </ligand>
</feature>
<keyword evidence="10" id="KW-1185">Reference proteome</keyword>
<dbReference type="VEuPathDB" id="VectorBase:RPRC009359"/>
<dbReference type="InParanoid" id="R4FJM3"/>
<dbReference type="eggNOG" id="KOG2332">
    <property type="taxonomic scope" value="Eukaryota"/>
</dbReference>
<feature type="binding site" evidence="5">
    <location>
        <position position="143"/>
    </location>
    <ligand>
        <name>Fe cation</name>
        <dbReference type="ChEBI" id="CHEBI:24875"/>
        <label>1</label>
    </ligand>
</feature>
<dbReference type="STRING" id="13249.R4FJM3"/>
<dbReference type="OMA" id="HARYLMY"/>
<dbReference type="Pfam" id="PF00210">
    <property type="entry name" value="Ferritin"/>
    <property type="match status" value="1"/>
</dbReference>
<evidence type="ECO:0000256" key="5">
    <source>
        <dbReference type="PIRSR" id="PIRSR601519-1"/>
    </source>
</evidence>
<protein>
    <recommendedName>
        <fullName evidence="6">Ferritin</fullName>
        <ecNumber evidence="6">1.16.3.1</ecNumber>
    </recommendedName>
</protein>
<sequence length="222" mass="25769">MVLLNLVRLFCNKVYCTNFKPFLFKQLKVLKKPINRNYTCAVSGNKLEYNPECEKKINNQIAVELGASYTYFQLAFHFNKSTVGLKGLRNFFLALSEEEIEHARYLMYYQNLRGGKIILTDIKCPENVEWTALKALEKALDLEIRVTKAILDIHQLACRSSDPHLASFLETEFINEQYSSVRKLRQMLANLKVSGESEGLLQIDRELLHKYKPKLLLHPPKK</sequence>
<keyword evidence="2 6" id="KW-0409">Iron storage</keyword>
<dbReference type="PANTHER" id="PTHR11431">
    <property type="entry name" value="FERRITIN"/>
    <property type="match status" value="1"/>
</dbReference>
<evidence type="ECO:0000313" key="9">
    <source>
        <dbReference type="EnsemblMetazoa" id="RPRC009359-PA"/>
    </source>
</evidence>
<keyword evidence="4 5" id="KW-0408">Iron</keyword>
<comment type="catalytic activity">
    <reaction evidence="6">
        <text>4 Fe(2+) + O2 + 4 H(+) = 4 Fe(3+) + 2 H2O</text>
        <dbReference type="Rhea" id="RHEA:11148"/>
        <dbReference type="ChEBI" id="CHEBI:15377"/>
        <dbReference type="ChEBI" id="CHEBI:15378"/>
        <dbReference type="ChEBI" id="CHEBI:15379"/>
        <dbReference type="ChEBI" id="CHEBI:29033"/>
        <dbReference type="ChEBI" id="CHEBI:29034"/>
        <dbReference type="EC" id="1.16.3.1"/>
    </reaction>
</comment>
<evidence type="ECO:0000256" key="4">
    <source>
        <dbReference type="ARBA" id="ARBA00023004"/>
    </source>
</evidence>
<evidence type="ECO:0000256" key="6">
    <source>
        <dbReference type="RuleBase" id="RU361145"/>
    </source>
</evidence>
<dbReference type="GO" id="GO:0008199">
    <property type="term" value="F:ferric iron binding"/>
    <property type="evidence" value="ECO:0007669"/>
    <property type="project" value="InterPro"/>
</dbReference>
<feature type="binding site" evidence="5">
    <location>
        <position position="102"/>
    </location>
    <ligand>
        <name>Fe cation</name>
        <dbReference type="ChEBI" id="CHEBI:24875"/>
        <label>1</label>
    </ligand>
</feature>